<dbReference type="AlphaFoldDB" id="A0A0L0W252"/>
<feature type="region of interest" description="Disordered" evidence="1">
    <location>
        <begin position="76"/>
        <end position="127"/>
    </location>
</feature>
<organism evidence="2 3">
    <name type="scientific">Puccinia striiformis f. sp. tritici PST-78</name>
    <dbReference type="NCBI Taxonomy" id="1165861"/>
    <lineage>
        <taxon>Eukaryota</taxon>
        <taxon>Fungi</taxon>
        <taxon>Dikarya</taxon>
        <taxon>Basidiomycota</taxon>
        <taxon>Pucciniomycotina</taxon>
        <taxon>Pucciniomycetes</taxon>
        <taxon>Pucciniales</taxon>
        <taxon>Pucciniaceae</taxon>
        <taxon>Puccinia</taxon>
    </lineage>
</organism>
<feature type="region of interest" description="Disordered" evidence="1">
    <location>
        <begin position="1"/>
        <end position="27"/>
    </location>
</feature>
<keyword evidence="3" id="KW-1185">Reference proteome</keyword>
<evidence type="ECO:0000313" key="2">
    <source>
        <dbReference type="EMBL" id="KNF05584.1"/>
    </source>
</evidence>
<proteinExistence type="predicted"/>
<name>A0A0L0W252_9BASI</name>
<feature type="compositionally biased region" description="Basic and acidic residues" evidence="1">
    <location>
        <begin position="80"/>
        <end position="108"/>
    </location>
</feature>
<sequence length="127" mass="14208">MGLGMLQTLPSAILPDRESRRGPTHERTRRMLVQLRLVVNLFMYDTIPSSVGECKTKSSTNLGLKLHLSYGSEIVPPRPYGERRRGDVLIRETRQRLKDVSDRGKENNPRPSLGKLGKQDIPASGSA</sequence>
<evidence type="ECO:0000313" key="3">
    <source>
        <dbReference type="Proteomes" id="UP000054564"/>
    </source>
</evidence>
<comment type="caution">
    <text evidence="2">The sequence shown here is derived from an EMBL/GenBank/DDBJ whole genome shotgun (WGS) entry which is preliminary data.</text>
</comment>
<gene>
    <name evidence="2" type="ORF">PSTG_01393</name>
</gene>
<feature type="compositionally biased region" description="Basic and acidic residues" evidence="1">
    <location>
        <begin position="15"/>
        <end position="26"/>
    </location>
</feature>
<dbReference type="Proteomes" id="UP000054564">
    <property type="component" value="Unassembled WGS sequence"/>
</dbReference>
<reference evidence="3" key="1">
    <citation type="submission" date="2014-03" db="EMBL/GenBank/DDBJ databases">
        <title>The Genome Sequence of Puccinia striiformis f. sp. tritici PST-78.</title>
        <authorList>
            <consortium name="The Broad Institute Genome Sequencing Platform"/>
            <person name="Cuomo C."/>
            <person name="Hulbert S."/>
            <person name="Chen X."/>
            <person name="Walker B."/>
            <person name="Young S.K."/>
            <person name="Zeng Q."/>
            <person name="Gargeya S."/>
            <person name="Fitzgerald M."/>
            <person name="Haas B."/>
            <person name="Abouelleil A."/>
            <person name="Alvarado L."/>
            <person name="Arachchi H.M."/>
            <person name="Berlin A.M."/>
            <person name="Chapman S.B."/>
            <person name="Goldberg J."/>
            <person name="Griggs A."/>
            <person name="Gujja S."/>
            <person name="Hansen M."/>
            <person name="Howarth C."/>
            <person name="Imamovic A."/>
            <person name="Larimer J."/>
            <person name="McCowan C."/>
            <person name="Montmayeur A."/>
            <person name="Murphy C."/>
            <person name="Neiman D."/>
            <person name="Pearson M."/>
            <person name="Priest M."/>
            <person name="Roberts A."/>
            <person name="Saif S."/>
            <person name="Shea T."/>
            <person name="Sisk P."/>
            <person name="Sykes S."/>
            <person name="Wortman J."/>
            <person name="Nusbaum C."/>
            <person name="Birren B."/>
        </authorList>
    </citation>
    <scope>NUCLEOTIDE SEQUENCE [LARGE SCALE GENOMIC DNA]</scope>
    <source>
        <strain evidence="3">race PST-78</strain>
    </source>
</reference>
<evidence type="ECO:0000256" key="1">
    <source>
        <dbReference type="SAM" id="MobiDB-lite"/>
    </source>
</evidence>
<accession>A0A0L0W252</accession>
<dbReference type="EMBL" id="AJIL01000007">
    <property type="protein sequence ID" value="KNF05584.1"/>
    <property type="molecule type" value="Genomic_DNA"/>
</dbReference>
<protein>
    <submittedName>
        <fullName evidence="2">Uncharacterized protein</fullName>
    </submittedName>
</protein>